<gene>
    <name evidence="1" type="ORF">NMY3_02084</name>
</gene>
<sequence>MLFIIDIFMITMASNNNLDDLNKSYEETMRKVNDKVSSEFKQNMDKMKEKNLNNLRHEIDQVNHALDNNDLFKAQYHAMNARFYKYLSGL</sequence>
<organism evidence="1 2">
    <name type="scientific">Candidatus Nitrosocosmicus oleophilus</name>
    <dbReference type="NCBI Taxonomy" id="1353260"/>
    <lineage>
        <taxon>Archaea</taxon>
        <taxon>Nitrososphaerota</taxon>
        <taxon>Nitrososphaeria</taxon>
        <taxon>Nitrososphaerales</taxon>
        <taxon>Nitrososphaeraceae</taxon>
        <taxon>Candidatus Nitrosocosmicus</taxon>
    </lineage>
</organism>
<dbReference type="Proteomes" id="UP000058925">
    <property type="component" value="Chromosome"/>
</dbReference>
<accession>A0A654LYG5</accession>
<protein>
    <submittedName>
        <fullName evidence="1">Uncharacterized protein</fullName>
    </submittedName>
</protein>
<evidence type="ECO:0000313" key="2">
    <source>
        <dbReference type="Proteomes" id="UP000058925"/>
    </source>
</evidence>
<dbReference type="KEGG" id="taa:NMY3_02084"/>
<dbReference type="GeneID" id="60422055"/>
<proteinExistence type="predicted"/>
<keyword evidence="2" id="KW-1185">Reference proteome</keyword>
<dbReference type="EMBL" id="CP012850">
    <property type="protein sequence ID" value="ALI36285.1"/>
    <property type="molecule type" value="Genomic_DNA"/>
</dbReference>
<reference evidence="2" key="1">
    <citation type="submission" date="2015-10" db="EMBL/GenBank/DDBJ databases">
        <title>Niche specialization of a soil ammonia-oxidizing archaeon, Candidatus Nitrosocosmicus oleophilus.</title>
        <authorList>
            <person name="Jung M.-Y."/>
            <person name="Rhee S.-K."/>
        </authorList>
    </citation>
    <scope>NUCLEOTIDE SEQUENCE [LARGE SCALE GENOMIC DNA]</scope>
    <source>
        <strain evidence="2">MY3</strain>
    </source>
</reference>
<name>A0A654LYG5_9ARCH</name>
<dbReference type="RefSeq" id="WP_196815584.1">
    <property type="nucleotide sequence ID" value="NZ_CP012850.1"/>
</dbReference>
<dbReference type="AlphaFoldDB" id="A0A654LYG5"/>
<evidence type="ECO:0000313" key="1">
    <source>
        <dbReference type="EMBL" id="ALI36285.1"/>
    </source>
</evidence>